<sequence>MNNVARNARRNSILKVNNRVSTNMKV</sequence>
<protein>
    <submittedName>
        <fullName evidence="2">Uncharacterized protein</fullName>
    </submittedName>
</protein>
<dbReference type="EMBL" id="GGEC01088630">
    <property type="protein sequence ID" value="MBX69114.1"/>
    <property type="molecule type" value="Transcribed_RNA"/>
</dbReference>
<proteinExistence type="predicted"/>
<feature type="compositionally biased region" description="Polar residues" evidence="1">
    <location>
        <begin position="14"/>
        <end position="26"/>
    </location>
</feature>
<feature type="region of interest" description="Disordered" evidence="1">
    <location>
        <begin position="1"/>
        <end position="26"/>
    </location>
</feature>
<accession>A0A2P2QQF3</accession>
<evidence type="ECO:0000256" key="1">
    <source>
        <dbReference type="SAM" id="MobiDB-lite"/>
    </source>
</evidence>
<dbReference type="AlphaFoldDB" id="A0A2P2QQF3"/>
<organism evidence="2">
    <name type="scientific">Rhizophora mucronata</name>
    <name type="common">Asiatic mangrove</name>
    <dbReference type="NCBI Taxonomy" id="61149"/>
    <lineage>
        <taxon>Eukaryota</taxon>
        <taxon>Viridiplantae</taxon>
        <taxon>Streptophyta</taxon>
        <taxon>Embryophyta</taxon>
        <taxon>Tracheophyta</taxon>
        <taxon>Spermatophyta</taxon>
        <taxon>Magnoliopsida</taxon>
        <taxon>eudicotyledons</taxon>
        <taxon>Gunneridae</taxon>
        <taxon>Pentapetalae</taxon>
        <taxon>rosids</taxon>
        <taxon>fabids</taxon>
        <taxon>Malpighiales</taxon>
        <taxon>Rhizophoraceae</taxon>
        <taxon>Rhizophora</taxon>
    </lineage>
</organism>
<name>A0A2P2QQF3_RHIMU</name>
<reference evidence="2" key="1">
    <citation type="submission" date="2018-02" db="EMBL/GenBank/DDBJ databases">
        <title>Rhizophora mucronata_Transcriptome.</title>
        <authorList>
            <person name="Meera S.P."/>
            <person name="Sreeshan A."/>
            <person name="Augustine A."/>
        </authorList>
    </citation>
    <scope>NUCLEOTIDE SEQUENCE</scope>
    <source>
        <tissue evidence="2">Leaf</tissue>
    </source>
</reference>
<evidence type="ECO:0000313" key="2">
    <source>
        <dbReference type="EMBL" id="MBX69114.1"/>
    </source>
</evidence>